<name>A0A3N4HJ82_ASCIM</name>
<reference evidence="2 3" key="1">
    <citation type="journal article" date="2018" name="Nat. Ecol. Evol.">
        <title>Pezizomycetes genomes reveal the molecular basis of ectomycorrhizal truffle lifestyle.</title>
        <authorList>
            <person name="Murat C."/>
            <person name="Payen T."/>
            <person name="Noel B."/>
            <person name="Kuo A."/>
            <person name="Morin E."/>
            <person name="Chen J."/>
            <person name="Kohler A."/>
            <person name="Krizsan K."/>
            <person name="Balestrini R."/>
            <person name="Da Silva C."/>
            <person name="Montanini B."/>
            <person name="Hainaut M."/>
            <person name="Levati E."/>
            <person name="Barry K.W."/>
            <person name="Belfiori B."/>
            <person name="Cichocki N."/>
            <person name="Clum A."/>
            <person name="Dockter R.B."/>
            <person name="Fauchery L."/>
            <person name="Guy J."/>
            <person name="Iotti M."/>
            <person name="Le Tacon F."/>
            <person name="Lindquist E.A."/>
            <person name="Lipzen A."/>
            <person name="Malagnac F."/>
            <person name="Mello A."/>
            <person name="Molinier V."/>
            <person name="Miyauchi S."/>
            <person name="Poulain J."/>
            <person name="Riccioni C."/>
            <person name="Rubini A."/>
            <person name="Sitrit Y."/>
            <person name="Splivallo R."/>
            <person name="Traeger S."/>
            <person name="Wang M."/>
            <person name="Zifcakova L."/>
            <person name="Wipf D."/>
            <person name="Zambonelli A."/>
            <person name="Paolocci F."/>
            <person name="Nowrousian M."/>
            <person name="Ottonello S."/>
            <person name="Baldrian P."/>
            <person name="Spatafora J.W."/>
            <person name="Henrissat B."/>
            <person name="Nagy L.G."/>
            <person name="Aury J.M."/>
            <person name="Wincker P."/>
            <person name="Grigoriev I.V."/>
            <person name="Bonfante P."/>
            <person name="Martin F.M."/>
        </authorList>
    </citation>
    <scope>NUCLEOTIDE SEQUENCE [LARGE SCALE GENOMIC DNA]</scope>
    <source>
        <strain evidence="2 3">RN42</strain>
    </source>
</reference>
<evidence type="ECO:0000313" key="3">
    <source>
        <dbReference type="Proteomes" id="UP000275078"/>
    </source>
</evidence>
<dbReference type="Gene3D" id="3.30.1490.40">
    <property type="match status" value="2"/>
</dbReference>
<dbReference type="Proteomes" id="UP000275078">
    <property type="component" value="Unassembled WGS sequence"/>
</dbReference>
<dbReference type="AlphaFoldDB" id="A0A3N4HJ82"/>
<dbReference type="EMBL" id="ML119823">
    <property type="protein sequence ID" value="RPA73387.1"/>
    <property type="molecule type" value="Genomic_DNA"/>
</dbReference>
<feature type="domain" description="GYF" evidence="1">
    <location>
        <begin position="150"/>
        <end position="201"/>
    </location>
</feature>
<gene>
    <name evidence="2" type="ORF">BJ508DRAFT_313867</name>
</gene>
<keyword evidence="3" id="KW-1185">Reference proteome</keyword>
<dbReference type="Pfam" id="PF02213">
    <property type="entry name" value="GYF"/>
    <property type="match status" value="2"/>
</dbReference>
<dbReference type="OrthoDB" id="48509at2759"/>
<sequence>MQRHFAHSVSLPLVPLPPSTESSVFQNTDFVIPARNVSNALRIMSPDGVEIKLQPKSQSHSQEKQPRPEEELLVDPLYISWEFRQHQLGQVQGPFSGLEMHYRYTQKKLPGDVWVRRCGEQDWICLADLKAQGSTDKLFLQPLPPLSPAPFGWEYVDLSGALKGPYLSETMSMWLDQGLLFDHTLVRVSGSLPFVSIRDLKAKKYGACPFMPGVGYL</sequence>
<dbReference type="PROSITE" id="PS50829">
    <property type="entry name" value="GYF"/>
    <property type="match status" value="1"/>
</dbReference>
<proteinExistence type="predicted"/>
<protein>
    <recommendedName>
        <fullName evidence="1">GYF domain-containing protein</fullName>
    </recommendedName>
</protein>
<evidence type="ECO:0000259" key="1">
    <source>
        <dbReference type="PROSITE" id="PS50829"/>
    </source>
</evidence>
<dbReference type="InterPro" id="IPR003169">
    <property type="entry name" value="GYF"/>
</dbReference>
<accession>A0A3N4HJ82</accession>
<dbReference type="InterPro" id="IPR035445">
    <property type="entry name" value="GYF-like_dom_sf"/>
</dbReference>
<organism evidence="2 3">
    <name type="scientific">Ascobolus immersus RN42</name>
    <dbReference type="NCBI Taxonomy" id="1160509"/>
    <lineage>
        <taxon>Eukaryota</taxon>
        <taxon>Fungi</taxon>
        <taxon>Dikarya</taxon>
        <taxon>Ascomycota</taxon>
        <taxon>Pezizomycotina</taxon>
        <taxon>Pezizomycetes</taxon>
        <taxon>Pezizales</taxon>
        <taxon>Ascobolaceae</taxon>
        <taxon>Ascobolus</taxon>
    </lineage>
</organism>
<dbReference type="SUPFAM" id="SSF55277">
    <property type="entry name" value="GYF domain"/>
    <property type="match status" value="2"/>
</dbReference>
<evidence type="ECO:0000313" key="2">
    <source>
        <dbReference type="EMBL" id="RPA73387.1"/>
    </source>
</evidence>